<protein>
    <submittedName>
        <fullName evidence="7">RNA polymerase sigma-70 factor, ECF subfamily</fullName>
    </submittedName>
</protein>
<dbReference type="SUPFAM" id="SSF88946">
    <property type="entry name" value="Sigma2 domain of RNA polymerase sigma factors"/>
    <property type="match status" value="1"/>
</dbReference>
<dbReference type="PANTHER" id="PTHR43133">
    <property type="entry name" value="RNA POLYMERASE ECF-TYPE SIGMA FACTO"/>
    <property type="match status" value="1"/>
</dbReference>
<dbReference type="Proteomes" id="UP000199572">
    <property type="component" value="Unassembled WGS sequence"/>
</dbReference>
<gene>
    <name evidence="7" type="ORF">SAMN04488023_10682</name>
</gene>
<dbReference type="NCBIfam" id="TIGR02985">
    <property type="entry name" value="Sig70_bacteroi1"/>
    <property type="match status" value="1"/>
</dbReference>
<dbReference type="GO" id="GO:0006352">
    <property type="term" value="P:DNA-templated transcription initiation"/>
    <property type="evidence" value="ECO:0007669"/>
    <property type="project" value="InterPro"/>
</dbReference>
<dbReference type="Pfam" id="PF04542">
    <property type="entry name" value="Sigma70_r2"/>
    <property type="match status" value="1"/>
</dbReference>
<feature type="domain" description="RNA polymerase sigma factor 70 region 4 type 2" evidence="6">
    <location>
        <begin position="103"/>
        <end position="152"/>
    </location>
</feature>
<dbReference type="InterPro" id="IPR036388">
    <property type="entry name" value="WH-like_DNA-bd_sf"/>
</dbReference>
<reference evidence="7 8" key="1">
    <citation type="submission" date="2016-10" db="EMBL/GenBank/DDBJ databases">
        <authorList>
            <person name="de Groot N.N."/>
        </authorList>
    </citation>
    <scope>NUCLEOTIDE SEQUENCE [LARGE SCALE GENOMIC DNA]</scope>
    <source>
        <strain evidence="7 8">DSM 18610</strain>
    </source>
</reference>
<keyword evidence="4" id="KW-0804">Transcription</keyword>
<accession>A0A1H9MPU4</accession>
<evidence type="ECO:0000256" key="3">
    <source>
        <dbReference type="ARBA" id="ARBA00023082"/>
    </source>
</evidence>
<dbReference type="InterPro" id="IPR013325">
    <property type="entry name" value="RNA_pol_sigma_r2"/>
</dbReference>
<dbReference type="EMBL" id="FOGG01000006">
    <property type="protein sequence ID" value="SER25611.1"/>
    <property type="molecule type" value="Genomic_DNA"/>
</dbReference>
<evidence type="ECO:0000256" key="1">
    <source>
        <dbReference type="ARBA" id="ARBA00010641"/>
    </source>
</evidence>
<organism evidence="7 8">
    <name type="scientific">Pedobacter rhizosphaerae</name>
    <dbReference type="NCBI Taxonomy" id="390241"/>
    <lineage>
        <taxon>Bacteria</taxon>
        <taxon>Pseudomonadati</taxon>
        <taxon>Bacteroidota</taxon>
        <taxon>Sphingobacteriia</taxon>
        <taxon>Sphingobacteriales</taxon>
        <taxon>Sphingobacteriaceae</taxon>
        <taxon>Pedobacter</taxon>
    </lineage>
</organism>
<dbReference type="GO" id="GO:0016987">
    <property type="term" value="F:sigma factor activity"/>
    <property type="evidence" value="ECO:0007669"/>
    <property type="project" value="UniProtKB-KW"/>
</dbReference>
<dbReference type="Gene3D" id="1.10.1740.10">
    <property type="match status" value="1"/>
</dbReference>
<keyword evidence="8" id="KW-1185">Reference proteome</keyword>
<evidence type="ECO:0000259" key="6">
    <source>
        <dbReference type="Pfam" id="PF08281"/>
    </source>
</evidence>
<evidence type="ECO:0000256" key="4">
    <source>
        <dbReference type="ARBA" id="ARBA00023163"/>
    </source>
</evidence>
<dbReference type="GO" id="GO:0003677">
    <property type="term" value="F:DNA binding"/>
    <property type="evidence" value="ECO:0007669"/>
    <property type="project" value="InterPro"/>
</dbReference>
<sequence length="169" mass="19622">MEKIYHKHWEGVFDAAFKRIGDEDIAQDITQEIFISLWENREQLHVERSLAAYLHGAVKYRVINHFRSLAIREEHSTVFASLITDRDMATPDTRLLLHEMNTEVDAALAELPEKMRLVISMSRRQEKSVKEIATELDISVQTVKNHITAGMKILRKNLSYILFLAFLLS</sequence>
<evidence type="ECO:0000259" key="5">
    <source>
        <dbReference type="Pfam" id="PF04542"/>
    </source>
</evidence>
<dbReference type="InterPro" id="IPR013324">
    <property type="entry name" value="RNA_pol_sigma_r3/r4-like"/>
</dbReference>
<dbReference type="InterPro" id="IPR039425">
    <property type="entry name" value="RNA_pol_sigma-70-like"/>
</dbReference>
<dbReference type="InterPro" id="IPR014284">
    <property type="entry name" value="RNA_pol_sigma-70_dom"/>
</dbReference>
<keyword evidence="2" id="KW-0805">Transcription regulation</keyword>
<keyword evidence="3" id="KW-0731">Sigma factor</keyword>
<dbReference type="NCBIfam" id="TIGR02937">
    <property type="entry name" value="sigma70-ECF"/>
    <property type="match status" value="1"/>
</dbReference>
<proteinExistence type="inferred from homology"/>
<dbReference type="OrthoDB" id="1100095at2"/>
<evidence type="ECO:0000313" key="7">
    <source>
        <dbReference type="EMBL" id="SER25611.1"/>
    </source>
</evidence>
<name>A0A1H9MPU4_9SPHI</name>
<dbReference type="PANTHER" id="PTHR43133:SF46">
    <property type="entry name" value="RNA POLYMERASE SIGMA-70 FACTOR ECF SUBFAMILY"/>
    <property type="match status" value="1"/>
</dbReference>
<dbReference type="RefSeq" id="WP_090882725.1">
    <property type="nucleotide sequence ID" value="NZ_FOGG01000006.1"/>
</dbReference>
<feature type="domain" description="RNA polymerase sigma-70 region 2" evidence="5">
    <location>
        <begin position="5"/>
        <end position="68"/>
    </location>
</feature>
<dbReference type="AlphaFoldDB" id="A0A1H9MPU4"/>
<dbReference type="Gene3D" id="1.10.10.10">
    <property type="entry name" value="Winged helix-like DNA-binding domain superfamily/Winged helix DNA-binding domain"/>
    <property type="match status" value="1"/>
</dbReference>
<dbReference type="Pfam" id="PF08281">
    <property type="entry name" value="Sigma70_r4_2"/>
    <property type="match status" value="1"/>
</dbReference>
<evidence type="ECO:0000256" key="2">
    <source>
        <dbReference type="ARBA" id="ARBA00023015"/>
    </source>
</evidence>
<comment type="similarity">
    <text evidence="1">Belongs to the sigma-70 factor family. ECF subfamily.</text>
</comment>
<evidence type="ECO:0000313" key="8">
    <source>
        <dbReference type="Proteomes" id="UP000199572"/>
    </source>
</evidence>
<dbReference type="InterPro" id="IPR014327">
    <property type="entry name" value="RNA_pol_sigma70_bacteroid"/>
</dbReference>
<dbReference type="SUPFAM" id="SSF88659">
    <property type="entry name" value="Sigma3 and sigma4 domains of RNA polymerase sigma factors"/>
    <property type="match status" value="1"/>
</dbReference>
<dbReference type="STRING" id="390241.SAMN04488023_10682"/>
<dbReference type="InterPro" id="IPR007627">
    <property type="entry name" value="RNA_pol_sigma70_r2"/>
</dbReference>
<dbReference type="InterPro" id="IPR013249">
    <property type="entry name" value="RNA_pol_sigma70_r4_t2"/>
</dbReference>